<protein>
    <submittedName>
        <fullName evidence="1">Uncharacterized protein</fullName>
    </submittedName>
</protein>
<evidence type="ECO:0000313" key="2">
    <source>
        <dbReference type="Proteomes" id="UP000287651"/>
    </source>
</evidence>
<proteinExistence type="predicted"/>
<dbReference type="Proteomes" id="UP000287651">
    <property type="component" value="Unassembled WGS sequence"/>
</dbReference>
<gene>
    <name evidence="1" type="ORF">B296_00003477</name>
</gene>
<sequence length="136" mass="15340">DLSSRRGGGATTGEARLGRSTVAVVVEARLGQTKGAIGDLSAFDCKAYEEDEEVQQRLHRRIEELRFGQNTQPLLIKNRLGRRGRRRRVRRQIETEEMLSLPISPLGRSRLVVCGIRLSPRSSSWLERMVTRVTGL</sequence>
<reference evidence="1 2" key="1">
    <citation type="journal article" date="2014" name="Agronomy (Basel)">
        <title>A Draft Genome Sequence for Ensete ventricosum, the Drought-Tolerant Tree Against Hunger.</title>
        <authorList>
            <person name="Harrison J."/>
            <person name="Moore K.A."/>
            <person name="Paszkiewicz K."/>
            <person name="Jones T."/>
            <person name="Grant M."/>
            <person name="Ambacheew D."/>
            <person name="Muzemil S."/>
            <person name="Studholme D.J."/>
        </authorList>
    </citation>
    <scope>NUCLEOTIDE SEQUENCE [LARGE SCALE GENOMIC DNA]</scope>
</reference>
<comment type="caution">
    <text evidence="1">The sequence shown here is derived from an EMBL/GenBank/DDBJ whole genome shotgun (WGS) entry which is preliminary data.</text>
</comment>
<dbReference type="EMBL" id="AMZH03008588">
    <property type="protein sequence ID" value="RRT58625.1"/>
    <property type="molecule type" value="Genomic_DNA"/>
</dbReference>
<dbReference type="AlphaFoldDB" id="A0A426Z3S0"/>
<evidence type="ECO:0000313" key="1">
    <source>
        <dbReference type="EMBL" id="RRT58625.1"/>
    </source>
</evidence>
<accession>A0A426Z3S0</accession>
<name>A0A426Z3S0_ENSVE</name>
<organism evidence="1 2">
    <name type="scientific">Ensete ventricosum</name>
    <name type="common">Abyssinian banana</name>
    <name type="synonym">Musa ensete</name>
    <dbReference type="NCBI Taxonomy" id="4639"/>
    <lineage>
        <taxon>Eukaryota</taxon>
        <taxon>Viridiplantae</taxon>
        <taxon>Streptophyta</taxon>
        <taxon>Embryophyta</taxon>
        <taxon>Tracheophyta</taxon>
        <taxon>Spermatophyta</taxon>
        <taxon>Magnoliopsida</taxon>
        <taxon>Liliopsida</taxon>
        <taxon>Zingiberales</taxon>
        <taxon>Musaceae</taxon>
        <taxon>Ensete</taxon>
    </lineage>
</organism>
<feature type="non-terminal residue" evidence="1">
    <location>
        <position position="1"/>
    </location>
</feature>